<evidence type="ECO:0000256" key="1">
    <source>
        <dbReference type="SAM" id="MobiDB-lite"/>
    </source>
</evidence>
<dbReference type="RefSeq" id="WP_289955804.1">
    <property type="nucleotide sequence ID" value="NZ_JAUEMJ010000002.1"/>
</dbReference>
<dbReference type="EMBL" id="JAUEMJ010000002">
    <property type="protein sequence ID" value="MDN3239218.1"/>
    <property type="molecule type" value="Genomic_DNA"/>
</dbReference>
<name>A0ABT7YKQ2_9ACTN</name>
<proteinExistence type="predicted"/>
<gene>
    <name evidence="2" type="ORF">QWI33_05755</name>
</gene>
<sequence>MRRQQHIEQSGPLAGHVRQGRRFLSTLVATGVFEVGDWVRDDLPDLLWPILVLSDRGNEAARDFVRWQKATQNDLAEAAEPEMLAEGTDGRLTSLVGLAAKDPKAATLIRGRAIEFGLLPPRVVKVLTTFPDRPAPWLAESEETSPDQDDLELLAQAIIQAITDGHREALIKCLPIWSAVQAGTFRTDTTTRDLLVDYPIDPATRPLADSFIRASWGARKAGKTTADASWIEPVTWWARSFWDTNGTTTLCVRSRELELEEQASPAEGEQDESASTATEHAARLQQIAMEMVSSYIEALETSPSQLYEQERQEVHAGTVTRAGRDVIAALGAPDLWCIEHGAHIGRMLVEVRIRLAWMALQDRSIYRRCQDYGAGKAKLYGRIVQELTGEGVQQHTAEAAEEFARLSHNHSVLDHRVVDTSDSFAGTSLRQMATDTGLLDLYRQAYMVSSGVTHTEWWSVEAHCMERCLNILHRGHLIPSLQLNPGGQVSLAEAWIDSLRVLIRTSFEILETAPDAVATRSHIDPKPID</sequence>
<keyword evidence="3" id="KW-1185">Reference proteome</keyword>
<reference evidence="2" key="1">
    <citation type="submission" date="2023-06" db="EMBL/GenBank/DDBJ databases">
        <title>Gycomyces niveus sp.nov., a novel actinomycete isolated from soil in Shouguang.</title>
        <authorList>
            <person name="Yang X."/>
            <person name="Zhao J."/>
        </authorList>
    </citation>
    <scope>NUCLEOTIDE SEQUENCE</scope>
    <source>
        <strain evidence="2">NEAU C2</strain>
    </source>
</reference>
<comment type="caution">
    <text evidence="2">The sequence shown here is derived from an EMBL/GenBank/DDBJ whole genome shotgun (WGS) entry which is preliminary data.</text>
</comment>
<dbReference type="Proteomes" id="UP001171902">
    <property type="component" value="Unassembled WGS sequence"/>
</dbReference>
<organism evidence="2 3">
    <name type="scientific">Glycomyces tritici</name>
    <dbReference type="NCBI Taxonomy" id="2665176"/>
    <lineage>
        <taxon>Bacteria</taxon>
        <taxon>Bacillati</taxon>
        <taxon>Actinomycetota</taxon>
        <taxon>Actinomycetes</taxon>
        <taxon>Glycomycetales</taxon>
        <taxon>Glycomycetaceae</taxon>
        <taxon>Glycomyces</taxon>
    </lineage>
</organism>
<dbReference type="Pfam" id="PF18928">
    <property type="entry name" value="DUF5677"/>
    <property type="match status" value="1"/>
</dbReference>
<accession>A0ABT7YKQ2</accession>
<dbReference type="InterPro" id="IPR043733">
    <property type="entry name" value="DUF5677"/>
</dbReference>
<evidence type="ECO:0000313" key="2">
    <source>
        <dbReference type="EMBL" id="MDN3239218.1"/>
    </source>
</evidence>
<feature type="region of interest" description="Disordered" evidence="1">
    <location>
        <begin position="259"/>
        <end position="280"/>
    </location>
</feature>
<protein>
    <submittedName>
        <fullName evidence="2">DUF5677 domain-containing protein</fullName>
    </submittedName>
</protein>
<evidence type="ECO:0000313" key="3">
    <source>
        <dbReference type="Proteomes" id="UP001171902"/>
    </source>
</evidence>